<evidence type="ECO:0000256" key="4">
    <source>
        <dbReference type="ARBA" id="ARBA00022692"/>
    </source>
</evidence>
<evidence type="ECO:0000259" key="8">
    <source>
        <dbReference type="Pfam" id="PF03600"/>
    </source>
</evidence>
<evidence type="ECO:0000256" key="3">
    <source>
        <dbReference type="ARBA" id="ARBA00022475"/>
    </source>
</evidence>
<name>D8J5T8_HALJB</name>
<evidence type="ECO:0000313" key="9">
    <source>
        <dbReference type="EMBL" id="ADJ13744.1"/>
    </source>
</evidence>
<keyword evidence="3" id="KW-1003">Cell membrane</keyword>
<dbReference type="STRING" id="795797.HacjB3_01755"/>
<keyword evidence="12" id="KW-1185">Reference proteome</keyword>
<feature type="domain" description="Citrate transporter-like" evidence="8">
    <location>
        <begin position="136"/>
        <end position="197"/>
    </location>
</feature>
<evidence type="ECO:0000313" key="10">
    <source>
        <dbReference type="EMBL" id="ELY34210.1"/>
    </source>
</evidence>
<feature type="transmembrane region" description="Helical" evidence="7">
    <location>
        <begin position="61"/>
        <end position="85"/>
    </location>
</feature>
<keyword evidence="2" id="KW-0813">Transport</keyword>
<dbReference type="PATRIC" id="fig|795797.18.peg.356"/>
<dbReference type="GeneID" id="9418149"/>
<reference evidence="10 12" key="2">
    <citation type="journal article" date="2014" name="PLoS Genet.">
        <title>Phylogenetically driven sequencing of extremely halophilic archaea reveals strategies for static and dynamic osmo-response.</title>
        <authorList>
            <person name="Becker E.A."/>
            <person name="Seitzer P.M."/>
            <person name="Tritt A."/>
            <person name="Larsen D."/>
            <person name="Krusor M."/>
            <person name="Yao A.I."/>
            <person name="Wu D."/>
            <person name="Madern D."/>
            <person name="Eisen J.A."/>
            <person name="Darling A.E."/>
            <person name="Facciotti M.T."/>
        </authorList>
    </citation>
    <scope>NUCLEOTIDE SEQUENCE [LARGE SCALE GENOMIC DNA]</scope>
    <source>
        <strain evidence="10">B3</strain>
        <strain evidence="12">DSM 18796 / CECT 7217 / JCM 14584 / KCTC 4019 / B3</strain>
    </source>
</reference>
<feature type="transmembrane region" description="Helical" evidence="7">
    <location>
        <begin position="207"/>
        <end position="232"/>
    </location>
</feature>
<feature type="transmembrane region" description="Helical" evidence="7">
    <location>
        <begin position="6"/>
        <end position="24"/>
    </location>
</feature>
<evidence type="ECO:0000256" key="2">
    <source>
        <dbReference type="ARBA" id="ARBA00022448"/>
    </source>
</evidence>
<keyword evidence="5 7" id="KW-1133">Transmembrane helix</keyword>
<keyword evidence="4 7" id="KW-0812">Transmembrane</keyword>
<evidence type="ECO:0000313" key="11">
    <source>
        <dbReference type="Proteomes" id="UP000000390"/>
    </source>
</evidence>
<evidence type="ECO:0000256" key="5">
    <source>
        <dbReference type="ARBA" id="ARBA00022989"/>
    </source>
</evidence>
<feature type="transmembrane region" description="Helical" evidence="7">
    <location>
        <begin position="31"/>
        <end position="49"/>
    </location>
</feature>
<organism evidence="9 11">
    <name type="scientific">Halalkalicoccus jeotgali (strain DSM 18796 / CECT 7217 / JCM 14584 / KCTC 4019 / B3)</name>
    <dbReference type="NCBI Taxonomy" id="795797"/>
    <lineage>
        <taxon>Archaea</taxon>
        <taxon>Methanobacteriati</taxon>
        <taxon>Methanobacteriota</taxon>
        <taxon>Stenosarchaea group</taxon>
        <taxon>Halobacteria</taxon>
        <taxon>Halobacteriales</taxon>
        <taxon>Halococcaceae</taxon>
        <taxon>Halalkalicoccus</taxon>
    </lineage>
</organism>
<dbReference type="RefSeq" id="WP_008418570.1">
    <property type="nucleotide sequence ID" value="NC_014297.1"/>
</dbReference>
<dbReference type="HOGENOM" id="CLU_011920_3_0_2"/>
<evidence type="ECO:0000256" key="6">
    <source>
        <dbReference type="ARBA" id="ARBA00023136"/>
    </source>
</evidence>
<dbReference type="eggNOG" id="arCOG00238">
    <property type="taxonomic scope" value="Archaea"/>
</dbReference>
<dbReference type="GO" id="GO:0055085">
    <property type="term" value="P:transmembrane transport"/>
    <property type="evidence" value="ECO:0007669"/>
    <property type="project" value="InterPro"/>
</dbReference>
<feature type="domain" description="Citrate transporter-like" evidence="8">
    <location>
        <begin position="27"/>
        <end position="132"/>
    </location>
</feature>
<sequence length="269" mass="27447">MASSPLTIGIVVGTFGLLFVRRLGRIPLDRSVTAAFGAVVVVAVGAISPDDALASVHADTLLLLFGMMLHVEALAMSGFYGWVGTVLVTRLRTSRQLVLGTLLAAAGLSAIALNDATVLLLTPILVRAVDRVPGTELIGWIDWGILVLFAGMFVLVGSLSGTVVETALARLDGPLAFAAGTFVLSNVVSNVPAVILLSETTSDPTGWLLLAAVSTLAGNATPIGSAATLIVLETAAQRGVSLSIGRLVAVGAPIALATCVIAVGWLVVF</sequence>
<dbReference type="Pfam" id="PF03600">
    <property type="entry name" value="CitMHS"/>
    <property type="match status" value="2"/>
</dbReference>
<feature type="transmembrane region" description="Helical" evidence="7">
    <location>
        <begin position="140"/>
        <end position="163"/>
    </location>
</feature>
<protein>
    <submittedName>
        <fullName evidence="9">Membrane anion transport protein</fullName>
    </submittedName>
</protein>
<dbReference type="GO" id="GO:0005886">
    <property type="term" value="C:plasma membrane"/>
    <property type="evidence" value="ECO:0007669"/>
    <property type="project" value="UniProtKB-SubCell"/>
</dbReference>
<dbReference type="PANTHER" id="PTHR43302">
    <property type="entry name" value="TRANSPORTER ARSB-RELATED"/>
    <property type="match status" value="1"/>
</dbReference>
<feature type="transmembrane region" description="Helical" evidence="7">
    <location>
        <begin position="244"/>
        <end position="268"/>
    </location>
</feature>
<dbReference type="AlphaFoldDB" id="D8J5T8"/>
<reference evidence="9 11" key="1">
    <citation type="journal article" date="2010" name="J. Bacteriol.">
        <title>Complete genome sequence of Halalkalicoccus jeotgali B3(T), an extremely halophilic archaeon.</title>
        <authorList>
            <person name="Roh S.W."/>
            <person name="Nam Y.D."/>
            <person name="Nam S.H."/>
            <person name="Choi S.H."/>
            <person name="Park H.S."/>
            <person name="Bae J.W."/>
        </authorList>
    </citation>
    <scope>NUCLEOTIDE SEQUENCE [LARGE SCALE GENOMIC DNA]</scope>
    <source>
        <strain evidence="9">B3</strain>
        <strain evidence="11">DSM 18796 / CECT 7217 / JCM 14584 / KCTC 4019 / B3</strain>
    </source>
</reference>
<dbReference type="Proteomes" id="UP000011645">
    <property type="component" value="Unassembled WGS sequence"/>
</dbReference>
<accession>D8J5T8</accession>
<dbReference type="PANTHER" id="PTHR43302:SF5">
    <property type="entry name" value="TRANSPORTER ARSB-RELATED"/>
    <property type="match status" value="1"/>
</dbReference>
<comment type="subcellular location">
    <subcellularLocation>
        <location evidence="1">Cell membrane</location>
        <topology evidence="1">Multi-pass membrane protein</topology>
    </subcellularLocation>
</comment>
<keyword evidence="6 7" id="KW-0472">Membrane</keyword>
<dbReference type="Proteomes" id="UP000000390">
    <property type="component" value="Chromosome"/>
</dbReference>
<evidence type="ECO:0000256" key="1">
    <source>
        <dbReference type="ARBA" id="ARBA00004651"/>
    </source>
</evidence>
<dbReference type="EMBL" id="CP002062">
    <property type="protein sequence ID" value="ADJ13744.1"/>
    <property type="molecule type" value="Genomic_DNA"/>
</dbReference>
<evidence type="ECO:0000313" key="12">
    <source>
        <dbReference type="Proteomes" id="UP000011645"/>
    </source>
</evidence>
<evidence type="ECO:0000256" key="7">
    <source>
        <dbReference type="SAM" id="Phobius"/>
    </source>
</evidence>
<gene>
    <name evidence="9" type="ordered locus">HacjB3_01755</name>
    <name evidence="10" type="ORF">C497_17562</name>
</gene>
<dbReference type="OrthoDB" id="86089at2157"/>
<dbReference type="KEGG" id="hje:HacjB3_01755"/>
<proteinExistence type="predicted"/>
<feature type="transmembrane region" description="Helical" evidence="7">
    <location>
        <begin position="175"/>
        <end position="195"/>
    </location>
</feature>
<feature type="transmembrane region" description="Helical" evidence="7">
    <location>
        <begin position="97"/>
        <end position="120"/>
    </location>
</feature>
<dbReference type="EMBL" id="AOHV01000042">
    <property type="protein sequence ID" value="ELY34210.1"/>
    <property type="molecule type" value="Genomic_DNA"/>
</dbReference>
<dbReference type="InterPro" id="IPR004680">
    <property type="entry name" value="Cit_transptr-like_dom"/>
</dbReference>